<dbReference type="AlphaFoldDB" id="S8FF62"/>
<dbReference type="InParanoid" id="S8FF62"/>
<proteinExistence type="predicted"/>
<reference evidence="1 2" key="1">
    <citation type="journal article" date="2012" name="Science">
        <title>The Paleozoic origin of enzymatic lignin decomposition reconstructed from 31 fungal genomes.</title>
        <authorList>
            <person name="Floudas D."/>
            <person name="Binder M."/>
            <person name="Riley R."/>
            <person name="Barry K."/>
            <person name="Blanchette R.A."/>
            <person name="Henrissat B."/>
            <person name="Martinez A.T."/>
            <person name="Otillar R."/>
            <person name="Spatafora J.W."/>
            <person name="Yadav J.S."/>
            <person name="Aerts A."/>
            <person name="Benoit I."/>
            <person name="Boyd A."/>
            <person name="Carlson A."/>
            <person name="Copeland A."/>
            <person name="Coutinho P.M."/>
            <person name="de Vries R.P."/>
            <person name="Ferreira P."/>
            <person name="Findley K."/>
            <person name="Foster B."/>
            <person name="Gaskell J."/>
            <person name="Glotzer D."/>
            <person name="Gorecki P."/>
            <person name="Heitman J."/>
            <person name="Hesse C."/>
            <person name="Hori C."/>
            <person name="Igarashi K."/>
            <person name="Jurgens J.A."/>
            <person name="Kallen N."/>
            <person name="Kersten P."/>
            <person name="Kohler A."/>
            <person name="Kuees U."/>
            <person name="Kumar T.K.A."/>
            <person name="Kuo A."/>
            <person name="LaButti K."/>
            <person name="Larrondo L.F."/>
            <person name="Lindquist E."/>
            <person name="Ling A."/>
            <person name="Lombard V."/>
            <person name="Lucas S."/>
            <person name="Lundell T."/>
            <person name="Martin R."/>
            <person name="McLaughlin D.J."/>
            <person name="Morgenstern I."/>
            <person name="Morin E."/>
            <person name="Murat C."/>
            <person name="Nagy L.G."/>
            <person name="Nolan M."/>
            <person name="Ohm R.A."/>
            <person name="Patyshakuliyeva A."/>
            <person name="Rokas A."/>
            <person name="Ruiz-Duenas F.J."/>
            <person name="Sabat G."/>
            <person name="Salamov A."/>
            <person name="Samejima M."/>
            <person name="Schmutz J."/>
            <person name="Slot J.C."/>
            <person name="St John F."/>
            <person name="Stenlid J."/>
            <person name="Sun H."/>
            <person name="Sun S."/>
            <person name="Syed K."/>
            <person name="Tsang A."/>
            <person name="Wiebenga A."/>
            <person name="Young D."/>
            <person name="Pisabarro A."/>
            <person name="Eastwood D.C."/>
            <person name="Martin F."/>
            <person name="Cullen D."/>
            <person name="Grigoriev I.V."/>
            <person name="Hibbett D.S."/>
        </authorList>
    </citation>
    <scope>NUCLEOTIDE SEQUENCE</scope>
    <source>
        <strain evidence="2">FP-58527</strain>
    </source>
</reference>
<evidence type="ECO:0000313" key="1">
    <source>
        <dbReference type="EMBL" id="EPS97044.1"/>
    </source>
</evidence>
<protein>
    <submittedName>
        <fullName evidence="1">Uncharacterized protein</fullName>
    </submittedName>
</protein>
<name>S8FF62_FOMSC</name>
<dbReference type="Proteomes" id="UP000015241">
    <property type="component" value="Unassembled WGS sequence"/>
</dbReference>
<evidence type="ECO:0000313" key="2">
    <source>
        <dbReference type="Proteomes" id="UP000015241"/>
    </source>
</evidence>
<dbReference type="HOGENOM" id="CLU_1578564_0_0_1"/>
<dbReference type="EMBL" id="KE504180">
    <property type="protein sequence ID" value="EPS97044.1"/>
    <property type="molecule type" value="Genomic_DNA"/>
</dbReference>
<keyword evidence="2" id="KW-1185">Reference proteome</keyword>
<dbReference type="OrthoDB" id="10583013at2759"/>
<gene>
    <name evidence="1" type="ORF">FOMPIDRAFT_1052742</name>
</gene>
<accession>S8FF62</accession>
<organism evidence="1 2">
    <name type="scientific">Fomitopsis schrenkii</name>
    <name type="common">Brown rot fungus</name>
    <dbReference type="NCBI Taxonomy" id="2126942"/>
    <lineage>
        <taxon>Eukaryota</taxon>
        <taxon>Fungi</taxon>
        <taxon>Dikarya</taxon>
        <taxon>Basidiomycota</taxon>
        <taxon>Agaricomycotina</taxon>
        <taxon>Agaricomycetes</taxon>
        <taxon>Polyporales</taxon>
        <taxon>Fomitopsis</taxon>
    </lineage>
</organism>
<sequence>MSTQGNATVASSGAAIPTVIECNPTGTSPPAGVRLSYFGEKSVAEVTACLAQGSQPMLVGCTADTIDMVVKCPLHGHRASMPVRVADSSGRMTVGYFCKHFSTAFIAMMRQCVYCAQVPVTETFLICLEYVGGTTVEVVMDCPRVRTAMRARAAAMAAMQPRRAAPRQI</sequence>